<evidence type="ECO:0000256" key="7">
    <source>
        <dbReference type="ARBA" id="ARBA00022741"/>
    </source>
</evidence>
<dbReference type="PROSITE" id="PS50109">
    <property type="entry name" value="HIS_KIN"/>
    <property type="match status" value="1"/>
</dbReference>
<dbReference type="InterPro" id="IPR036890">
    <property type="entry name" value="HATPase_C_sf"/>
</dbReference>
<dbReference type="NCBIfam" id="TIGR00229">
    <property type="entry name" value="sensory_box"/>
    <property type="match status" value="1"/>
</dbReference>
<dbReference type="InterPro" id="IPR003661">
    <property type="entry name" value="HisK_dim/P_dom"/>
</dbReference>
<evidence type="ECO:0000256" key="11">
    <source>
        <dbReference type="ARBA" id="ARBA00023136"/>
    </source>
</evidence>
<dbReference type="PANTHER" id="PTHR43047:SF72">
    <property type="entry name" value="OSMOSENSING HISTIDINE PROTEIN KINASE SLN1"/>
    <property type="match status" value="1"/>
</dbReference>
<keyword evidence="17" id="KW-1185">Reference proteome</keyword>
<dbReference type="Gene3D" id="1.10.287.130">
    <property type="match status" value="1"/>
</dbReference>
<comment type="subcellular location">
    <subcellularLocation>
        <location evidence="2">Cell membrane</location>
        <topology evidence="2">Multi-pass membrane protein</topology>
    </subcellularLocation>
</comment>
<feature type="transmembrane region" description="Helical" evidence="12">
    <location>
        <begin position="169"/>
        <end position="188"/>
    </location>
</feature>
<keyword evidence="11 12" id="KW-0472">Membrane</keyword>
<evidence type="ECO:0000313" key="17">
    <source>
        <dbReference type="Proteomes" id="UP000183508"/>
    </source>
</evidence>
<organism evidence="16 17">
    <name type="scientific">Alicyclobacillus macrosporangiidus</name>
    <dbReference type="NCBI Taxonomy" id="392015"/>
    <lineage>
        <taxon>Bacteria</taxon>
        <taxon>Bacillati</taxon>
        <taxon>Bacillota</taxon>
        <taxon>Bacilli</taxon>
        <taxon>Bacillales</taxon>
        <taxon>Alicyclobacillaceae</taxon>
        <taxon>Alicyclobacillus</taxon>
    </lineage>
</organism>
<dbReference type="AlphaFoldDB" id="A0A1I7IA57"/>
<evidence type="ECO:0000256" key="8">
    <source>
        <dbReference type="ARBA" id="ARBA00022777"/>
    </source>
</evidence>
<dbReference type="GO" id="GO:0005886">
    <property type="term" value="C:plasma membrane"/>
    <property type="evidence" value="ECO:0007669"/>
    <property type="project" value="UniProtKB-SubCell"/>
</dbReference>
<keyword evidence="12" id="KW-1133">Transmembrane helix</keyword>
<dbReference type="InterPro" id="IPR035965">
    <property type="entry name" value="PAS-like_dom_sf"/>
</dbReference>
<dbReference type="NCBIfam" id="NF046044">
    <property type="entry name" value="PnpS"/>
    <property type="match status" value="1"/>
</dbReference>
<evidence type="ECO:0000259" key="15">
    <source>
        <dbReference type="PROSITE" id="PS50885"/>
    </source>
</evidence>
<name>A0A1I7IA57_9BACL</name>
<dbReference type="CDD" id="cd16922">
    <property type="entry name" value="HATPase_EvgS-ArcB-TorS-like"/>
    <property type="match status" value="1"/>
</dbReference>
<feature type="domain" description="PAS" evidence="14">
    <location>
        <begin position="249"/>
        <end position="294"/>
    </location>
</feature>
<proteinExistence type="predicted"/>
<dbReference type="FunFam" id="3.30.565.10:FF:000006">
    <property type="entry name" value="Sensor histidine kinase WalK"/>
    <property type="match status" value="1"/>
</dbReference>
<comment type="catalytic activity">
    <reaction evidence="1">
        <text>ATP + protein L-histidine = ADP + protein N-phospho-L-histidine.</text>
        <dbReference type="EC" id="2.7.13.3"/>
    </reaction>
</comment>
<dbReference type="InterPro" id="IPR003594">
    <property type="entry name" value="HATPase_dom"/>
</dbReference>
<keyword evidence="9" id="KW-0067">ATP-binding</keyword>
<evidence type="ECO:0000259" key="13">
    <source>
        <dbReference type="PROSITE" id="PS50109"/>
    </source>
</evidence>
<evidence type="ECO:0000256" key="1">
    <source>
        <dbReference type="ARBA" id="ARBA00000085"/>
    </source>
</evidence>
<evidence type="ECO:0000256" key="5">
    <source>
        <dbReference type="ARBA" id="ARBA00022553"/>
    </source>
</evidence>
<evidence type="ECO:0000259" key="14">
    <source>
        <dbReference type="PROSITE" id="PS50112"/>
    </source>
</evidence>
<dbReference type="PROSITE" id="PS50885">
    <property type="entry name" value="HAMP"/>
    <property type="match status" value="1"/>
</dbReference>
<dbReference type="SMART" id="SM00387">
    <property type="entry name" value="HATPase_c"/>
    <property type="match status" value="1"/>
</dbReference>
<feature type="domain" description="HAMP" evidence="15">
    <location>
        <begin position="192"/>
        <end position="244"/>
    </location>
</feature>
<dbReference type="PANTHER" id="PTHR43047">
    <property type="entry name" value="TWO-COMPONENT HISTIDINE PROTEIN KINASE"/>
    <property type="match status" value="1"/>
</dbReference>
<evidence type="ECO:0000256" key="12">
    <source>
        <dbReference type="SAM" id="Phobius"/>
    </source>
</evidence>
<dbReference type="GO" id="GO:0005524">
    <property type="term" value="F:ATP binding"/>
    <property type="evidence" value="ECO:0007669"/>
    <property type="project" value="UniProtKB-KW"/>
</dbReference>
<dbReference type="PRINTS" id="PR00344">
    <property type="entry name" value="BCTRLSENSOR"/>
</dbReference>
<dbReference type="FunFam" id="1.10.287.130:FF:000001">
    <property type="entry name" value="Two-component sensor histidine kinase"/>
    <property type="match status" value="1"/>
</dbReference>
<dbReference type="GO" id="GO:0009927">
    <property type="term" value="F:histidine phosphotransfer kinase activity"/>
    <property type="evidence" value="ECO:0007669"/>
    <property type="project" value="TreeGrafter"/>
</dbReference>
<dbReference type="SMART" id="SM00388">
    <property type="entry name" value="HisKA"/>
    <property type="match status" value="1"/>
</dbReference>
<dbReference type="Gene3D" id="3.30.565.10">
    <property type="entry name" value="Histidine kinase-like ATPase, C-terminal domain"/>
    <property type="match status" value="1"/>
</dbReference>
<dbReference type="Pfam" id="PF02518">
    <property type="entry name" value="HATPase_c"/>
    <property type="match status" value="1"/>
</dbReference>
<dbReference type="eggNOG" id="COG5002">
    <property type="taxonomic scope" value="Bacteria"/>
</dbReference>
<dbReference type="Pfam" id="PF08448">
    <property type="entry name" value="PAS_4"/>
    <property type="match status" value="1"/>
</dbReference>
<keyword evidence="12" id="KW-0812">Transmembrane</keyword>
<dbReference type="InterPro" id="IPR036097">
    <property type="entry name" value="HisK_dim/P_sf"/>
</dbReference>
<dbReference type="STRING" id="392015.SAMN05421543_10692"/>
<evidence type="ECO:0000256" key="2">
    <source>
        <dbReference type="ARBA" id="ARBA00004651"/>
    </source>
</evidence>
<keyword evidence="6" id="KW-0808">Transferase</keyword>
<dbReference type="InterPro" id="IPR013656">
    <property type="entry name" value="PAS_4"/>
</dbReference>
<keyword evidence="5" id="KW-0597">Phosphoprotein</keyword>
<dbReference type="SUPFAM" id="SSF47384">
    <property type="entry name" value="Homodimeric domain of signal transducing histidine kinase"/>
    <property type="match status" value="1"/>
</dbReference>
<evidence type="ECO:0000256" key="3">
    <source>
        <dbReference type="ARBA" id="ARBA00012438"/>
    </source>
</evidence>
<keyword evidence="7" id="KW-0547">Nucleotide-binding</keyword>
<keyword evidence="10" id="KW-0902">Two-component regulatory system</keyword>
<keyword evidence="8 16" id="KW-0418">Kinase</keyword>
<accession>A0A1I7IA57</accession>
<dbReference type="EMBL" id="FPBV01000006">
    <property type="protein sequence ID" value="SFU69754.1"/>
    <property type="molecule type" value="Genomic_DNA"/>
</dbReference>
<dbReference type="Proteomes" id="UP000183508">
    <property type="component" value="Unassembled WGS sequence"/>
</dbReference>
<keyword evidence="4" id="KW-1003">Cell membrane</keyword>
<gene>
    <name evidence="16" type="ORF">SAMN05421543_10692</name>
</gene>
<dbReference type="CDD" id="cd00130">
    <property type="entry name" value="PAS"/>
    <property type="match status" value="1"/>
</dbReference>
<dbReference type="CDD" id="cd00082">
    <property type="entry name" value="HisKA"/>
    <property type="match status" value="1"/>
</dbReference>
<dbReference type="GO" id="GO:0000155">
    <property type="term" value="F:phosphorelay sensor kinase activity"/>
    <property type="evidence" value="ECO:0007669"/>
    <property type="project" value="InterPro"/>
</dbReference>
<feature type="domain" description="Histidine kinase" evidence="13">
    <location>
        <begin position="373"/>
        <end position="590"/>
    </location>
</feature>
<evidence type="ECO:0000256" key="10">
    <source>
        <dbReference type="ARBA" id="ARBA00023012"/>
    </source>
</evidence>
<dbReference type="InterPro" id="IPR005467">
    <property type="entry name" value="His_kinase_dom"/>
</dbReference>
<dbReference type="InterPro" id="IPR004358">
    <property type="entry name" value="Sig_transdc_His_kin-like_C"/>
</dbReference>
<protein>
    <recommendedName>
        <fullName evidence="3">histidine kinase</fullName>
        <ecNumber evidence="3">2.7.13.3</ecNumber>
    </recommendedName>
</protein>
<dbReference type="InterPro" id="IPR003660">
    <property type="entry name" value="HAMP_dom"/>
</dbReference>
<sequence>MSRRMSGVRIRVTAVAAGAAAALLLLASLWALAFFEREQRDGDMAALTAGARGLALALGQAGQARWTAVLAGWPGLSGGLPVQVAVYDLAGRRVAAWGSGAEGGRAALPADVRSALSGRETAGRVREVGGTGSAWVAAEPIRAADGRVAGAVRMTLPATPRARHLIHQWALYGGGMLGLWLLATAYAYRRSRRLSLRIRLLATVAERIEAGEAGARIRDAGVGEWAELGAAIHRLAERVEEQRARLHREQVTLASVIEHMTAGVMVVDRAGRVLLANEAAMRLLAPSADAVAGKLHADVVADEAVVRAVDHALATGESARLEVAGGRAKEARADVALRPLRGEQGAVEAVVIVAHDVTSWRRLERMRSEFVANVSHELRTPMTAIQGFTETLLDGALADPDVAREFLTVIHDEAVRLNRLVRDLLDLSKIESGHTVMRFERADVAALARSSAERLRLQAEAGGVDLQLDLPRPVWAEVAPERIQQVLDNLVANAIAYTPTRGFVRLRAEEADGWALVHVEDTGIGIPEADLSRIFERFYRVDKARDRRSGGTGLGLAIAKHIVEAHSGRIEVESQVGQGSRFTVWLPVHQGARQGDRPGGGQNVTVR</sequence>
<evidence type="ECO:0000313" key="16">
    <source>
        <dbReference type="EMBL" id="SFU69754.1"/>
    </source>
</evidence>
<evidence type="ECO:0000256" key="9">
    <source>
        <dbReference type="ARBA" id="ARBA00022840"/>
    </source>
</evidence>
<dbReference type="SUPFAM" id="SSF55874">
    <property type="entry name" value="ATPase domain of HSP90 chaperone/DNA topoisomerase II/histidine kinase"/>
    <property type="match status" value="1"/>
</dbReference>
<dbReference type="EC" id="2.7.13.3" evidence="3"/>
<dbReference type="Gene3D" id="3.30.450.20">
    <property type="entry name" value="PAS domain"/>
    <property type="match status" value="1"/>
</dbReference>
<dbReference type="Pfam" id="PF00512">
    <property type="entry name" value="HisKA"/>
    <property type="match status" value="1"/>
</dbReference>
<dbReference type="InterPro" id="IPR000014">
    <property type="entry name" value="PAS"/>
</dbReference>
<dbReference type="SUPFAM" id="SSF55785">
    <property type="entry name" value="PYP-like sensor domain (PAS domain)"/>
    <property type="match status" value="1"/>
</dbReference>
<evidence type="ECO:0000256" key="4">
    <source>
        <dbReference type="ARBA" id="ARBA00022475"/>
    </source>
</evidence>
<reference evidence="17" key="1">
    <citation type="submission" date="2016-10" db="EMBL/GenBank/DDBJ databases">
        <authorList>
            <person name="Varghese N."/>
        </authorList>
    </citation>
    <scope>NUCLEOTIDE SEQUENCE [LARGE SCALE GENOMIC DNA]</scope>
    <source>
        <strain evidence="17">DSM 17980</strain>
    </source>
</reference>
<dbReference type="PROSITE" id="PS50112">
    <property type="entry name" value="PAS"/>
    <property type="match status" value="1"/>
</dbReference>
<evidence type="ECO:0000256" key="6">
    <source>
        <dbReference type="ARBA" id="ARBA00022679"/>
    </source>
</evidence>